<dbReference type="GeneTree" id="ENSGT00990000204614"/>
<evidence type="ECO:0000259" key="7">
    <source>
        <dbReference type="PROSITE" id="PS50835"/>
    </source>
</evidence>
<protein>
    <recommendedName>
        <fullName evidence="7">Ig-like domain-containing protein</fullName>
    </recommendedName>
</protein>
<feature type="domain" description="Ig-like" evidence="7">
    <location>
        <begin position="24"/>
        <end position="131"/>
    </location>
</feature>
<dbReference type="InterPro" id="IPR013783">
    <property type="entry name" value="Ig-like_fold"/>
</dbReference>
<dbReference type="GO" id="GO:0002250">
    <property type="term" value="P:adaptive immune response"/>
    <property type="evidence" value="ECO:0007669"/>
    <property type="project" value="UniProtKB-KW"/>
</dbReference>
<keyword evidence="5" id="KW-1279">T cell receptor</keyword>
<dbReference type="PANTHER" id="PTHR19367:SF18">
    <property type="entry name" value="T CELL RECEPTOR ALPHA VARIABLE 16"/>
    <property type="match status" value="1"/>
</dbReference>
<evidence type="ECO:0000256" key="3">
    <source>
        <dbReference type="ARBA" id="ARBA00023170"/>
    </source>
</evidence>
<evidence type="ECO:0000256" key="5">
    <source>
        <dbReference type="ARBA" id="ARBA00043266"/>
    </source>
</evidence>
<reference evidence="8" key="3">
    <citation type="submission" date="2025-09" db="UniProtKB">
        <authorList>
            <consortium name="Ensembl"/>
        </authorList>
    </citation>
    <scope>IDENTIFICATION</scope>
</reference>
<evidence type="ECO:0000256" key="1">
    <source>
        <dbReference type="ARBA" id="ARBA00022729"/>
    </source>
</evidence>
<reference evidence="9" key="1">
    <citation type="submission" date="2018-06" db="EMBL/GenBank/DDBJ databases">
        <title>Genome assembly of Danube salmon.</title>
        <authorList>
            <person name="Macqueen D.J."/>
            <person name="Gundappa M.K."/>
        </authorList>
    </citation>
    <scope>NUCLEOTIDE SEQUENCE [LARGE SCALE GENOMIC DNA]</scope>
</reference>
<dbReference type="STRING" id="62062.ENSHHUP00000033139"/>
<feature type="chain" id="PRO_5021232812" description="Ig-like domain-containing protein" evidence="6">
    <location>
        <begin position="20"/>
        <end position="141"/>
    </location>
</feature>
<dbReference type="InterPro" id="IPR051287">
    <property type="entry name" value="TCR_variable_region"/>
</dbReference>
<dbReference type="InterPro" id="IPR007110">
    <property type="entry name" value="Ig-like_dom"/>
</dbReference>
<proteinExistence type="predicted"/>
<keyword evidence="5" id="KW-0391">Immunity</keyword>
<dbReference type="InterPro" id="IPR036179">
    <property type="entry name" value="Ig-like_dom_sf"/>
</dbReference>
<evidence type="ECO:0000313" key="9">
    <source>
        <dbReference type="Proteomes" id="UP000314982"/>
    </source>
</evidence>
<evidence type="ECO:0000256" key="4">
    <source>
        <dbReference type="ARBA" id="ARBA00023319"/>
    </source>
</evidence>
<evidence type="ECO:0000256" key="2">
    <source>
        <dbReference type="ARBA" id="ARBA00023130"/>
    </source>
</evidence>
<dbReference type="InterPro" id="IPR003599">
    <property type="entry name" value="Ig_sub"/>
</dbReference>
<dbReference type="PANTHER" id="PTHR19367">
    <property type="entry name" value="T-CELL RECEPTOR ALPHA CHAIN V REGION"/>
    <property type="match status" value="1"/>
</dbReference>
<dbReference type="Gene3D" id="2.60.40.10">
    <property type="entry name" value="Immunoglobulins"/>
    <property type="match status" value="1"/>
</dbReference>
<dbReference type="Ensembl" id="ENSHHUT00000034486.1">
    <property type="protein sequence ID" value="ENSHHUP00000033139.1"/>
    <property type="gene ID" value="ENSHHUG00000020965.1"/>
</dbReference>
<feature type="signal peptide" evidence="6">
    <location>
        <begin position="1"/>
        <end position="19"/>
    </location>
</feature>
<keyword evidence="9" id="KW-1185">Reference proteome</keyword>
<sequence length="141" mass="15884">MMLLCSILLISALVGDTLEDDIIPTSPEEYYLEGSRVKISCNYTVKANTLQWYRQYPGSAPQFLLLLTDTATPRVVEATPPYPRMTAKLNDERTRVDLEISSAVLTDSALYYCALQPTVTGNPETLYKNLTAHEKLLLFIY</sequence>
<keyword evidence="3" id="KW-0675">Receptor</keyword>
<dbReference type="GO" id="GO:0042101">
    <property type="term" value="C:T cell receptor complex"/>
    <property type="evidence" value="ECO:0007669"/>
    <property type="project" value="UniProtKB-KW"/>
</dbReference>
<keyword evidence="1 6" id="KW-0732">Signal</keyword>
<dbReference type="InterPro" id="IPR013106">
    <property type="entry name" value="Ig_V-set"/>
</dbReference>
<dbReference type="Proteomes" id="UP000314982">
    <property type="component" value="Unassembled WGS sequence"/>
</dbReference>
<evidence type="ECO:0000313" key="8">
    <source>
        <dbReference type="Ensembl" id="ENSHHUP00000033139.1"/>
    </source>
</evidence>
<keyword evidence="2" id="KW-1064">Adaptive immunity</keyword>
<dbReference type="Pfam" id="PF07686">
    <property type="entry name" value="V-set"/>
    <property type="match status" value="1"/>
</dbReference>
<reference evidence="8" key="2">
    <citation type="submission" date="2025-08" db="UniProtKB">
        <authorList>
            <consortium name="Ensembl"/>
        </authorList>
    </citation>
    <scope>IDENTIFICATION</scope>
</reference>
<dbReference type="SMART" id="SM00409">
    <property type="entry name" value="IG"/>
    <property type="match status" value="1"/>
</dbReference>
<organism evidence="8 9">
    <name type="scientific">Hucho hucho</name>
    <name type="common">huchen</name>
    <dbReference type="NCBI Taxonomy" id="62062"/>
    <lineage>
        <taxon>Eukaryota</taxon>
        <taxon>Metazoa</taxon>
        <taxon>Chordata</taxon>
        <taxon>Craniata</taxon>
        <taxon>Vertebrata</taxon>
        <taxon>Euteleostomi</taxon>
        <taxon>Actinopterygii</taxon>
        <taxon>Neopterygii</taxon>
        <taxon>Teleostei</taxon>
        <taxon>Protacanthopterygii</taxon>
        <taxon>Salmoniformes</taxon>
        <taxon>Salmonidae</taxon>
        <taxon>Salmoninae</taxon>
        <taxon>Hucho</taxon>
    </lineage>
</organism>
<dbReference type="SMART" id="SM00406">
    <property type="entry name" value="IGv"/>
    <property type="match status" value="1"/>
</dbReference>
<dbReference type="PROSITE" id="PS50835">
    <property type="entry name" value="IG_LIKE"/>
    <property type="match status" value="1"/>
</dbReference>
<dbReference type="AlphaFoldDB" id="A0A4W5M5M3"/>
<keyword evidence="4" id="KW-0393">Immunoglobulin domain</keyword>
<dbReference type="SUPFAM" id="SSF48726">
    <property type="entry name" value="Immunoglobulin"/>
    <property type="match status" value="1"/>
</dbReference>
<name>A0A4W5M5M3_9TELE</name>
<accession>A0A4W5M5M3</accession>
<evidence type="ECO:0000256" key="6">
    <source>
        <dbReference type="SAM" id="SignalP"/>
    </source>
</evidence>